<sequence>MNVTKRHYSPGSDVTAKAAKAIPAGSFVVVSGEMDGRNPVVDVAGADAIPFGVVAADVAKDDYVTIYRAGYVLDAIAAGAITAGAKISTAAGGKAATAGTGPVVAIALTKAAGADKPVTIALL</sequence>
<proteinExistence type="predicted"/>
<name>A0A8S5UJR9_9CAUD</name>
<dbReference type="EMBL" id="BK016095">
    <property type="protein sequence ID" value="DAF94676.1"/>
    <property type="molecule type" value="Genomic_DNA"/>
</dbReference>
<protein>
    <submittedName>
        <fullName evidence="1">Capsid fiber protein</fullName>
    </submittedName>
</protein>
<dbReference type="InterPro" id="IPR011231">
    <property type="entry name" value="Phage_VT1-Sakai_H0018"/>
</dbReference>
<organism evidence="1">
    <name type="scientific">Siphoviridae sp. ctvph17</name>
    <dbReference type="NCBI Taxonomy" id="2825724"/>
    <lineage>
        <taxon>Viruses</taxon>
        <taxon>Duplodnaviria</taxon>
        <taxon>Heunggongvirae</taxon>
        <taxon>Uroviricota</taxon>
        <taxon>Caudoviricetes</taxon>
    </lineage>
</organism>
<accession>A0A8S5UJR9</accession>
<reference evidence="1" key="1">
    <citation type="journal article" date="2021" name="Proc. Natl. Acad. Sci. U.S.A.">
        <title>A Catalog of Tens of Thousands of Viruses from Human Metagenomes Reveals Hidden Associations with Chronic Diseases.</title>
        <authorList>
            <person name="Tisza M.J."/>
            <person name="Buck C.B."/>
        </authorList>
    </citation>
    <scope>NUCLEOTIDE SEQUENCE</scope>
    <source>
        <strain evidence="1">Ctvph17</strain>
    </source>
</reference>
<dbReference type="Pfam" id="PF09956">
    <property type="entry name" value="Phage_cement_2"/>
    <property type="match status" value="1"/>
</dbReference>
<evidence type="ECO:0000313" key="1">
    <source>
        <dbReference type="EMBL" id="DAF94676.1"/>
    </source>
</evidence>